<evidence type="ECO:0000313" key="2">
    <source>
        <dbReference type="EMBL" id="OAQ15033.1"/>
    </source>
</evidence>
<dbReference type="Proteomes" id="UP000078358">
    <property type="component" value="Unassembled WGS sequence"/>
</dbReference>
<dbReference type="PATRIC" id="fig|1261658.3.peg.69"/>
<evidence type="ECO:0000259" key="1">
    <source>
        <dbReference type="Pfam" id="PF04965"/>
    </source>
</evidence>
<dbReference type="Pfam" id="PF04965">
    <property type="entry name" value="GPW_gp25"/>
    <property type="match status" value="1"/>
</dbReference>
<comment type="caution">
    <text evidence="2">The sequence shown here is derived from an EMBL/GenBank/DDBJ whole genome shotgun (WGS) entry which is preliminary data.</text>
</comment>
<proteinExistence type="predicted"/>
<accession>A0A179CYN1</accession>
<dbReference type="RefSeq" id="WP_064317895.1">
    <property type="nucleotide sequence ID" value="NZ_JACI01000001.1"/>
</dbReference>
<dbReference type="AlphaFoldDB" id="A0A179CYN1"/>
<reference evidence="2 3" key="1">
    <citation type="submission" date="2014-01" db="EMBL/GenBank/DDBJ databases">
        <authorList>
            <person name="Zuccon D."/>
        </authorList>
    </citation>
    <scope>NUCLEOTIDE SEQUENCE [LARGE SCALE GENOMIC DNA]</scope>
    <source>
        <strain evidence="2 3">Y31</strain>
    </source>
</reference>
<gene>
    <name evidence="2" type="ORF">F480_00340</name>
</gene>
<protein>
    <submittedName>
        <fullName evidence="2">Phage baseplate protein</fullName>
    </submittedName>
</protein>
<name>A0A179CYN1_BIBTR</name>
<organism evidence="2 3">
    <name type="scientific">Bibersteinia trehalosi Y31</name>
    <dbReference type="NCBI Taxonomy" id="1261658"/>
    <lineage>
        <taxon>Bacteria</taxon>
        <taxon>Pseudomonadati</taxon>
        <taxon>Pseudomonadota</taxon>
        <taxon>Gammaproteobacteria</taxon>
        <taxon>Pasteurellales</taxon>
        <taxon>Pasteurellaceae</taxon>
        <taxon>Bibersteinia</taxon>
    </lineage>
</organism>
<dbReference type="SUPFAM" id="SSF160719">
    <property type="entry name" value="gpW/gp25-like"/>
    <property type="match status" value="1"/>
</dbReference>
<feature type="domain" description="IraD/Gp25-like" evidence="1">
    <location>
        <begin position="24"/>
        <end position="101"/>
    </location>
</feature>
<evidence type="ECO:0000313" key="3">
    <source>
        <dbReference type="Proteomes" id="UP000078358"/>
    </source>
</evidence>
<dbReference type="InterPro" id="IPR007048">
    <property type="entry name" value="IraD/Gp25-like"/>
</dbReference>
<dbReference type="Gene3D" id="3.10.450.40">
    <property type="match status" value="1"/>
</dbReference>
<sequence>MSTDILTTHWQLVPFNEQANVLQGIEDIHQCIVNILMTQKGSDVLRPEFGSDHFRYIDYPEDIAVPHFIREITTALQRWENRIEVNSVEVSGEAPHFTFTVYWSLTDAVHREIYQTEVTRK</sequence>
<dbReference type="EMBL" id="JACI01000001">
    <property type="protein sequence ID" value="OAQ15033.1"/>
    <property type="molecule type" value="Genomic_DNA"/>
</dbReference>